<dbReference type="InterPro" id="IPR050437">
    <property type="entry name" value="Ribos_protein_bS1-like"/>
</dbReference>
<dbReference type="Gene3D" id="2.40.50.140">
    <property type="entry name" value="Nucleic acid-binding proteins"/>
    <property type="match status" value="4"/>
</dbReference>
<comment type="caution">
    <text evidence="5">The sequence shown here is derived from an EMBL/GenBank/DDBJ whole genome shotgun (WGS) entry which is preliminary data.</text>
</comment>
<dbReference type="PATRIC" id="fig|1618554.3.peg.211"/>
<dbReference type="EMBL" id="LBZB01000010">
    <property type="protein sequence ID" value="KKR63181.1"/>
    <property type="molecule type" value="Genomic_DNA"/>
</dbReference>
<dbReference type="PROSITE" id="PS50126">
    <property type="entry name" value="S1"/>
    <property type="match status" value="4"/>
</dbReference>
<dbReference type="PANTHER" id="PTHR10724:SF7">
    <property type="entry name" value="SMALL RIBOSOMAL SUBUNIT PROTEIN BS1C"/>
    <property type="match status" value="1"/>
</dbReference>
<dbReference type="PRINTS" id="PR00681">
    <property type="entry name" value="RIBOSOMALS1"/>
</dbReference>
<dbReference type="GO" id="GO:0006412">
    <property type="term" value="P:translation"/>
    <property type="evidence" value="ECO:0007669"/>
    <property type="project" value="TreeGrafter"/>
</dbReference>
<evidence type="ECO:0000259" key="4">
    <source>
        <dbReference type="PROSITE" id="PS50126"/>
    </source>
</evidence>
<dbReference type="GO" id="GO:0003729">
    <property type="term" value="F:mRNA binding"/>
    <property type="evidence" value="ECO:0007669"/>
    <property type="project" value="TreeGrafter"/>
</dbReference>
<feature type="domain" description="S1 motif" evidence="4">
    <location>
        <begin position="201"/>
        <end position="275"/>
    </location>
</feature>
<feature type="domain" description="S1 motif" evidence="4">
    <location>
        <begin position="29"/>
        <end position="96"/>
    </location>
</feature>
<keyword evidence="3" id="KW-0687">Ribonucleoprotein</keyword>
<dbReference type="GO" id="GO:0005840">
    <property type="term" value="C:ribosome"/>
    <property type="evidence" value="ECO:0007669"/>
    <property type="project" value="UniProtKB-KW"/>
</dbReference>
<organism evidence="5 6">
    <name type="scientific">Candidatus Woesebacteria bacterium GW2011_GWA1_40_45</name>
    <dbReference type="NCBI Taxonomy" id="1618554"/>
    <lineage>
        <taxon>Bacteria</taxon>
        <taxon>Candidatus Woeseibacteriota</taxon>
    </lineage>
</organism>
<keyword evidence="2 5" id="KW-0689">Ribosomal protein</keyword>
<evidence type="ECO:0000256" key="3">
    <source>
        <dbReference type="ARBA" id="ARBA00023274"/>
    </source>
</evidence>
<dbReference type="SMART" id="SM00316">
    <property type="entry name" value="S1"/>
    <property type="match status" value="4"/>
</dbReference>
<dbReference type="Proteomes" id="UP000034613">
    <property type="component" value="Unassembled WGS sequence"/>
</dbReference>
<sequence length="364" mass="39296">MSTKKTSKDPTMAELLASAKGKVVGFSSGQKVKGKVLAKDRKSLILDIGGKSEGQVSEKAFAEVRDFVKGLKVGDEVWATVLVPETKDGVVLLSLRGAAQDASWGKLTRIQKTKESIYVLGRGVNPSGVTVEVEGLLGFIPQSQLGKVASKNPQELIGKYFKAQIIEVGKSVNKVVLSEKEVSEASDIRLEKEASEKVKEGEIYDGVITTVANFGCFVKIGVEVDKKKVFVEGLVHISELSWSKVKNPSDIYSEGDKVKIKAIGLKGGKLSFSIKAAEADPWEKADAKYKPESKVSGIATKVSDFGVFVEVEPGIEGLIHTTKIPPGKRLREGEKVNCYVENIDTKARKLSLGLVLTSKPIGYK</sequence>
<dbReference type="InterPro" id="IPR035104">
    <property type="entry name" value="Ribosomal_protein_S1-like"/>
</dbReference>
<dbReference type="PANTHER" id="PTHR10724">
    <property type="entry name" value="30S RIBOSOMAL PROTEIN S1"/>
    <property type="match status" value="1"/>
</dbReference>
<name>A0A0G0SLE1_9BACT</name>
<dbReference type="GO" id="GO:0003735">
    <property type="term" value="F:structural constituent of ribosome"/>
    <property type="evidence" value="ECO:0007669"/>
    <property type="project" value="TreeGrafter"/>
</dbReference>
<dbReference type="InterPro" id="IPR003029">
    <property type="entry name" value="S1_domain"/>
</dbReference>
<dbReference type="AlphaFoldDB" id="A0A0G0SLE1"/>
<proteinExistence type="inferred from homology"/>
<dbReference type="Pfam" id="PF00575">
    <property type="entry name" value="S1"/>
    <property type="match status" value="2"/>
</dbReference>
<evidence type="ECO:0000313" key="5">
    <source>
        <dbReference type="EMBL" id="KKR63181.1"/>
    </source>
</evidence>
<dbReference type="InterPro" id="IPR012340">
    <property type="entry name" value="NA-bd_OB-fold"/>
</dbReference>
<reference evidence="5 6" key="1">
    <citation type="journal article" date="2015" name="Nature">
        <title>rRNA introns, odd ribosomes, and small enigmatic genomes across a large radiation of phyla.</title>
        <authorList>
            <person name="Brown C.T."/>
            <person name="Hug L.A."/>
            <person name="Thomas B.C."/>
            <person name="Sharon I."/>
            <person name="Castelle C.J."/>
            <person name="Singh A."/>
            <person name="Wilkins M.J."/>
            <person name="Williams K.H."/>
            <person name="Banfield J.F."/>
        </authorList>
    </citation>
    <scope>NUCLEOTIDE SEQUENCE [LARGE SCALE GENOMIC DNA]</scope>
</reference>
<comment type="similarity">
    <text evidence="1">Belongs to the bacterial ribosomal protein bS1 family.</text>
</comment>
<evidence type="ECO:0000256" key="1">
    <source>
        <dbReference type="ARBA" id="ARBA00006767"/>
    </source>
</evidence>
<feature type="domain" description="S1 motif" evidence="4">
    <location>
        <begin position="292"/>
        <end position="355"/>
    </location>
</feature>
<dbReference type="SUPFAM" id="SSF50249">
    <property type="entry name" value="Nucleic acid-binding proteins"/>
    <property type="match status" value="4"/>
</dbReference>
<evidence type="ECO:0000313" key="6">
    <source>
        <dbReference type="Proteomes" id="UP000034613"/>
    </source>
</evidence>
<accession>A0A0G0SLE1</accession>
<gene>
    <name evidence="5" type="ORF">UU03_C0010G0010</name>
</gene>
<dbReference type="GO" id="GO:1990904">
    <property type="term" value="C:ribonucleoprotein complex"/>
    <property type="evidence" value="ECO:0007669"/>
    <property type="project" value="UniProtKB-KW"/>
</dbReference>
<feature type="domain" description="S1 motif" evidence="4">
    <location>
        <begin position="97"/>
        <end position="180"/>
    </location>
</feature>
<evidence type="ECO:0000256" key="2">
    <source>
        <dbReference type="ARBA" id="ARBA00022980"/>
    </source>
</evidence>
<protein>
    <submittedName>
        <fullName evidence="5">30S ribosomal protein S1</fullName>
    </submittedName>
</protein>